<evidence type="ECO:0000313" key="1">
    <source>
        <dbReference type="EMBL" id="VFU17257.1"/>
    </source>
</evidence>
<organism evidence="1">
    <name type="scientific">anaerobic digester metagenome</name>
    <dbReference type="NCBI Taxonomy" id="1263854"/>
    <lineage>
        <taxon>unclassified sequences</taxon>
        <taxon>metagenomes</taxon>
        <taxon>ecological metagenomes</taxon>
    </lineage>
</organism>
<dbReference type="AlphaFoldDB" id="A0A485M3U6"/>
<name>A0A485M3U6_9ZZZZ</name>
<protein>
    <submittedName>
        <fullName evidence="1">Uncharacterized protein</fullName>
    </submittedName>
</protein>
<sequence length="82" mass="9523">MGTTRNDFIFMKSPFVRWIVSPHTKQNPCITLIRACEKNISVNEKREWCKLQKFLYHYQTAAGRVTMPGLITAWQSFGSLLS</sequence>
<accession>A0A485M3U6</accession>
<proteinExistence type="predicted"/>
<reference evidence="1" key="1">
    <citation type="submission" date="2019-03" db="EMBL/GenBank/DDBJ databases">
        <authorList>
            <person name="Hao L."/>
        </authorList>
    </citation>
    <scope>NUCLEOTIDE SEQUENCE</scope>
</reference>
<dbReference type="EMBL" id="CAADRM010000130">
    <property type="protein sequence ID" value="VFU17257.1"/>
    <property type="molecule type" value="Genomic_DNA"/>
</dbReference>
<gene>
    <name evidence="1" type="ORF">SCFA_640030</name>
</gene>